<evidence type="ECO:0000259" key="6">
    <source>
        <dbReference type="PROSITE" id="PS50111"/>
    </source>
</evidence>
<evidence type="ECO:0000313" key="8">
    <source>
        <dbReference type="EMBL" id="MBC3765666.1"/>
    </source>
</evidence>
<dbReference type="PRINTS" id="PR00260">
    <property type="entry name" value="CHEMTRNSDUCR"/>
</dbReference>
<comment type="subcellular location">
    <subcellularLocation>
        <location evidence="1">Membrane</location>
    </subcellularLocation>
</comment>
<dbReference type="GO" id="GO:0016020">
    <property type="term" value="C:membrane"/>
    <property type="evidence" value="ECO:0007669"/>
    <property type="project" value="UniProtKB-SubCell"/>
</dbReference>
<dbReference type="CDD" id="cd11386">
    <property type="entry name" value="MCP_signal"/>
    <property type="match status" value="1"/>
</dbReference>
<dbReference type="Pfam" id="PF00672">
    <property type="entry name" value="HAMP"/>
    <property type="match status" value="1"/>
</dbReference>
<proteinExistence type="inferred from homology"/>
<keyword evidence="5" id="KW-1133">Transmembrane helix</keyword>
<dbReference type="PANTHER" id="PTHR32089:SF120">
    <property type="entry name" value="METHYL-ACCEPTING CHEMOTAXIS PROTEIN TLPQ"/>
    <property type="match status" value="1"/>
</dbReference>
<evidence type="ECO:0000256" key="1">
    <source>
        <dbReference type="ARBA" id="ARBA00004370"/>
    </source>
</evidence>
<keyword evidence="5" id="KW-0812">Transmembrane</keyword>
<feature type="transmembrane region" description="Helical" evidence="5">
    <location>
        <begin position="190"/>
        <end position="210"/>
    </location>
</feature>
<dbReference type="Pfam" id="PF12729">
    <property type="entry name" value="4HB_MCP_1"/>
    <property type="match status" value="1"/>
</dbReference>
<gene>
    <name evidence="8" type="ORF">H8B19_07240</name>
</gene>
<feature type="domain" description="Methyl-accepting transducer" evidence="6">
    <location>
        <begin position="269"/>
        <end position="505"/>
    </location>
</feature>
<dbReference type="GO" id="GO:0004888">
    <property type="term" value="F:transmembrane signaling receptor activity"/>
    <property type="evidence" value="ECO:0007669"/>
    <property type="project" value="InterPro"/>
</dbReference>
<feature type="domain" description="HAMP" evidence="7">
    <location>
        <begin position="212"/>
        <end position="264"/>
    </location>
</feature>
<evidence type="ECO:0000256" key="5">
    <source>
        <dbReference type="SAM" id="Phobius"/>
    </source>
</evidence>
<dbReference type="CDD" id="cd19411">
    <property type="entry name" value="MCP2201-like_sensor"/>
    <property type="match status" value="1"/>
</dbReference>
<dbReference type="Gene3D" id="1.10.287.950">
    <property type="entry name" value="Methyl-accepting chemotaxis protein"/>
    <property type="match status" value="1"/>
</dbReference>
<dbReference type="Proteomes" id="UP000601768">
    <property type="component" value="Unassembled WGS sequence"/>
</dbReference>
<keyword evidence="2 4" id="KW-0807">Transducer</keyword>
<protein>
    <submittedName>
        <fullName evidence="8">Methyl-accepting chemotaxis protein</fullName>
    </submittedName>
</protein>
<dbReference type="AlphaFoldDB" id="A0A8J6M3V5"/>
<reference evidence="8" key="1">
    <citation type="journal article" date="2018" name="Int. J. Syst. Evol. Microbiol.">
        <title>Neptunicella marina gen. nov., sp. nov., isolated from surface seawater.</title>
        <authorList>
            <person name="Liu X."/>
            <person name="Lai Q."/>
            <person name="Du Y."/>
            <person name="Zhang X."/>
            <person name="Liu Z."/>
            <person name="Sun F."/>
            <person name="Shao Z."/>
        </authorList>
    </citation>
    <scope>NUCLEOTIDE SEQUENCE</scope>
    <source>
        <strain evidence="8">S27-2</strain>
    </source>
</reference>
<sequence>MNIRNFRIGIRSTIAFGIMGSISLILGFFGILQMSSLNDEVDVMGEHRLPALIAISDMQKDFLLSRVETANLGYAKSAQERQVILARLEKVLAHYDDAEKRMLSLAKAPEARRILERIDKSMTKTKQLRKELVAMYDAGRTEEANIFREQGFLDEVAEITDALMDLSDFQQKRAEDTSNDAQTLYDTSTVMMIVVIICAVVATGVLAVVFSRSLIIPIGQAVEVAKTIASGDLSKGYSDDGKDEAADLIRSLSQMQDNLKSTIQAIADSSNQLAATSEELSQVTHSSSQHIRKQGQELEQAATAVNEMTAAIEEVASNTSYTSKESDNANKTAVTGTKKVQETIHTIDELVNELKSTMQGVDALAGRVKSIGSVLDVIRAIAEQTNLLALNAAIEAARAGESGRGFAVVADEVRALAHRTQESTKEIENMITLTQGDTEKTVSSMAQSNERASQTLAVANQAGEALQQIGDIISQINEQNLTIASAVEQQAQVAKEVDRNLVNIRDLAEQTSDGAEQSNIASAELAKLAENLNNMVHQFRLS</sequence>
<dbReference type="InterPro" id="IPR003660">
    <property type="entry name" value="HAMP_dom"/>
</dbReference>
<feature type="transmembrane region" description="Helical" evidence="5">
    <location>
        <begin position="12"/>
        <end position="32"/>
    </location>
</feature>
<dbReference type="PROSITE" id="PS50111">
    <property type="entry name" value="CHEMOTAXIS_TRANSDUC_2"/>
    <property type="match status" value="1"/>
</dbReference>
<dbReference type="InterPro" id="IPR024478">
    <property type="entry name" value="HlyB_4HB_MCP"/>
</dbReference>
<dbReference type="SMART" id="SM00304">
    <property type="entry name" value="HAMP"/>
    <property type="match status" value="1"/>
</dbReference>
<dbReference type="SUPFAM" id="SSF58104">
    <property type="entry name" value="Methyl-accepting chemotaxis protein (MCP) signaling domain"/>
    <property type="match status" value="1"/>
</dbReference>
<dbReference type="PANTHER" id="PTHR32089">
    <property type="entry name" value="METHYL-ACCEPTING CHEMOTAXIS PROTEIN MCPB"/>
    <property type="match status" value="1"/>
</dbReference>
<keyword evidence="5" id="KW-0472">Membrane</keyword>
<dbReference type="PROSITE" id="PS50885">
    <property type="entry name" value="HAMP"/>
    <property type="match status" value="1"/>
</dbReference>
<dbReference type="EMBL" id="JACNEP010000004">
    <property type="protein sequence ID" value="MBC3765666.1"/>
    <property type="molecule type" value="Genomic_DNA"/>
</dbReference>
<dbReference type="RefSeq" id="WP_186506126.1">
    <property type="nucleotide sequence ID" value="NZ_JACNEP010000004.1"/>
</dbReference>
<comment type="similarity">
    <text evidence="3">Belongs to the methyl-accepting chemotaxis (MCP) protein family.</text>
</comment>
<evidence type="ECO:0000256" key="4">
    <source>
        <dbReference type="PROSITE-ProRule" id="PRU00284"/>
    </source>
</evidence>
<dbReference type="InterPro" id="IPR047347">
    <property type="entry name" value="YvaQ-like_sensor"/>
</dbReference>
<dbReference type="InterPro" id="IPR004090">
    <property type="entry name" value="Chemotax_Me-accpt_rcpt"/>
</dbReference>
<dbReference type="Pfam" id="PF00015">
    <property type="entry name" value="MCPsignal"/>
    <property type="match status" value="1"/>
</dbReference>
<comment type="caution">
    <text evidence="8">The sequence shown here is derived from an EMBL/GenBank/DDBJ whole genome shotgun (WGS) entry which is preliminary data.</text>
</comment>
<name>A0A8J6M3V5_9ALTE</name>
<evidence type="ECO:0000313" key="9">
    <source>
        <dbReference type="Proteomes" id="UP000601768"/>
    </source>
</evidence>
<dbReference type="CDD" id="cd06225">
    <property type="entry name" value="HAMP"/>
    <property type="match status" value="1"/>
</dbReference>
<dbReference type="SMART" id="SM00283">
    <property type="entry name" value="MA"/>
    <property type="match status" value="1"/>
</dbReference>
<accession>A0A8J6M3V5</accession>
<organism evidence="8 9">
    <name type="scientific">Neptunicella marina</name>
    <dbReference type="NCBI Taxonomy" id="2125989"/>
    <lineage>
        <taxon>Bacteria</taxon>
        <taxon>Pseudomonadati</taxon>
        <taxon>Pseudomonadota</taxon>
        <taxon>Gammaproteobacteria</taxon>
        <taxon>Alteromonadales</taxon>
        <taxon>Alteromonadaceae</taxon>
        <taxon>Neptunicella</taxon>
    </lineage>
</organism>
<evidence type="ECO:0000256" key="2">
    <source>
        <dbReference type="ARBA" id="ARBA00023224"/>
    </source>
</evidence>
<dbReference type="GO" id="GO:0006935">
    <property type="term" value="P:chemotaxis"/>
    <property type="evidence" value="ECO:0007669"/>
    <property type="project" value="InterPro"/>
</dbReference>
<dbReference type="InterPro" id="IPR004089">
    <property type="entry name" value="MCPsignal_dom"/>
</dbReference>
<dbReference type="FunFam" id="1.10.287.950:FF:000001">
    <property type="entry name" value="Methyl-accepting chemotaxis sensory transducer"/>
    <property type="match status" value="1"/>
</dbReference>
<evidence type="ECO:0000259" key="7">
    <source>
        <dbReference type="PROSITE" id="PS50885"/>
    </source>
</evidence>
<keyword evidence="9" id="KW-1185">Reference proteome</keyword>
<dbReference type="GO" id="GO:0007165">
    <property type="term" value="P:signal transduction"/>
    <property type="evidence" value="ECO:0007669"/>
    <property type="project" value="UniProtKB-KW"/>
</dbReference>
<reference evidence="8" key="2">
    <citation type="submission" date="2020-08" db="EMBL/GenBank/DDBJ databases">
        <authorList>
            <person name="Lai Q."/>
        </authorList>
    </citation>
    <scope>NUCLEOTIDE SEQUENCE</scope>
    <source>
        <strain evidence="8">S27-2</strain>
    </source>
</reference>
<evidence type="ECO:0000256" key="3">
    <source>
        <dbReference type="ARBA" id="ARBA00029447"/>
    </source>
</evidence>